<dbReference type="Proteomes" id="UP000654918">
    <property type="component" value="Unassembled WGS sequence"/>
</dbReference>
<gene>
    <name evidence="1" type="ORF">CPLU01_12992</name>
</gene>
<proteinExistence type="predicted"/>
<name>A0A8H6JUJ7_9PEZI</name>
<dbReference type="AlphaFoldDB" id="A0A8H6JUJ7"/>
<evidence type="ECO:0000313" key="2">
    <source>
        <dbReference type="Proteomes" id="UP000654918"/>
    </source>
</evidence>
<sequence length="169" mass="17972">MSNFPKLIPAFTARVHLGTVSPLGALANGPTQVHASFLENEGGIVSEGSYPLRLDAAFRHGSDFLRFDPGGARARLEVTSILVDKNTEAVVRFDYTGVVDVTGAAGKVLNAAPDAKTTDFGDAFTHIKLASGHDSLKDLENKVYVGSGRFIVEQGKPVVVEYKISEVVA</sequence>
<evidence type="ECO:0000313" key="1">
    <source>
        <dbReference type="EMBL" id="KAF6819614.1"/>
    </source>
</evidence>
<accession>A0A8H6JUJ7</accession>
<keyword evidence="2" id="KW-1185">Reference proteome</keyword>
<dbReference type="EMBL" id="WIGO01000284">
    <property type="protein sequence ID" value="KAF6819614.1"/>
    <property type="molecule type" value="Genomic_DNA"/>
</dbReference>
<reference evidence="1" key="1">
    <citation type="journal article" date="2020" name="Phytopathology">
        <title>Genome Sequence Resources of Colletotrichum truncatum, C. plurivorum, C. musicola, and C. sojae: Four Species Pathogenic to Soybean (Glycine max).</title>
        <authorList>
            <person name="Rogerio F."/>
            <person name="Boufleur T.R."/>
            <person name="Ciampi-Guillardi M."/>
            <person name="Sukno S.A."/>
            <person name="Thon M.R."/>
            <person name="Massola Junior N.S."/>
            <person name="Baroncelli R."/>
        </authorList>
    </citation>
    <scope>NUCLEOTIDE SEQUENCE</scope>
    <source>
        <strain evidence="1">LFN00145</strain>
    </source>
</reference>
<dbReference type="Pfam" id="PF11578">
    <property type="entry name" value="DUF3237"/>
    <property type="match status" value="1"/>
</dbReference>
<protein>
    <submittedName>
        <fullName evidence="1">Uncharacterized protein</fullName>
    </submittedName>
</protein>
<comment type="caution">
    <text evidence="1">The sequence shown here is derived from an EMBL/GenBank/DDBJ whole genome shotgun (WGS) entry which is preliminary data.</text>
</comment>
<dbReference type="Gene3D" id="2.40.160.20">
    <property type="match status" value="1"/>
</dbReference>
<organism evidence="1 2">
    <name type="scientific">Colletotrichum plurivorum</name>
    <dbReference type="NCBI Taxonomy" id="2175906"/>
    <lineage>
        <taxon>Eukaryota</taxon>
        <taxon>Fungi</taxon>
        <taxon>Dikarya</taxon>
        <taxon>Ascomycota</taxon>
        <taxon>Pezizomycotina</taxon>
        <taxon>Sordariomycetes</taxon>
        <taxon>Hypocreomycetidae</taxon>
        <taxon>Glomerellales</taxon>
        <taxon>Glomerellaceae</taxon>
        <taxon>Colletotrichum</taxon>
        <taxon>Colletotrichum orchidearum species complex</taxon>
    </lineage>
</organism>